<dbReference type="PANTHER" id="PTHR43289:SF6">
    <property type="entry name" value="SERINE_THREONINE-PROTEIN KINASE NEKL-3"/>
    <property type="match status" value="1"/>
</dbReference>
<evidence type="ECO:0000256" key="6">
    <source>
        <dbReference type="SAM" id="Phobius"/>
    </source>
</evidence>
<keyword evidence="6" id="KW-1133">Transmembrane helix</keyword>
<evidence type="ECO:0000256" key="2">
    <source>
        <dbReference type="ARBA" id="ARBA00022741"/>
    </source>
</evidence>
<accession>A0A0K1PT71</accession>
<dbReference type="STRING" id="1391654.AKJ09_03394"/>
<keyword evidence="9" id="KW-1185">Reference proteome</keyword>
<dbReference type="GO" id="GO:0005524">
    <property type="term" value="F:ATP binding"/>
    <property type="evidence" value="ECO:0007669"/>
    <property type="project" value="UniProtKB-KW"/>
</dbReference>
<dbReference type="InterPro" id="IPR000719">
    <property type="entry name" value="Prot_kinase_dom"/>
</dbReference>
<feature type="domain" description="Protein kinase" evidence="7">
    <location>
        <begin position="10"/>
        <end position="274"/>
    </location>
</feature>
<reference evidence="8 9" key="1">
    <citation type="submission" date="2015-08" db="EMBL/GenBank/DDBJ databases">
        <authorList>
            <person name="Babu N.S."/>
            <person name="Beckwith C.J."/>
            <person name="Beseler K.G."/>
            <person name="Brison A."/>
            <person name="Carone J.V."/>
            <person name="Caskin T.P."/>
            <person name="Diamond M."/>
            <person name="Durham M.E."/>
            <person name="Foxe J.M."/>
            <person name="Go M."/>
            <person name="Henderson B.A."/>
            <person name="Jones I.B."/>
            <person name="McGettigan J.A."/>
            <person name="Micheletti S.J."/>
            <person name="Nasrallah M.E."/>
            <person name="Ortiz D."/>
            <person name="Piller C.R."/>
            <person name="Privatt S.R."/>
            <person name="Schneider S.L."/>
            <person name="Sharp S."/>
            <person name="Smith T.C."/>
            <person name="Stanton J.D."/>
            <person name="Ullery H.E."/>
            <person name="Wilson R.J."/>
            <person name="Serrano M.G."/>
            <person name="Buck G."/>
            <person name="Lee V."/>
            <person name="Wang Y."/>
            <person name="Carvalho R."/>
            <person name="Voegtly L."/>
            <person name="Shi R."/>
            <person name="Duckworth R."/>
            <person name="Johnson A."/>
            <person name="Loviza R."/>
            <person name="Walstead R."/>
            <person name="Shah Z."/>
            <person name="Kiflezghi M."/>
            <person name="Wade K."/>
            <person name="Ball S.L."/>
            <person name="Bradley K.W."/>
            <person name="Asai D.J."/>
            <person name="Bowman C.A."/>
            <person name="Russell D.A."/>
            <person name="Pope W.H."/>
            <person name="Jacobs-Sera D."/>
            <person name="Hendrix R.W."/>
            <person name="Hatfull G.F."/>
        </authorList>
    </citation>
    <scope>NUCLEOTIDE SEQUENCE [LARGE SCALE GENOMIC DNA]</scope>
    <source>
        <strain evidence="8 9">DSM 27648</strain>
    </source>
</reference>
<dbReference type="InterPro" id="IPR011009">
    <property type="entry name" value="Kinase-like_dom_sf"/>
</dbReference>
<dbReference type="Gene3D" id="1.10.510.10">
    <property type="entry name" value="Transferase(Phosphotransferase) domain 1"/>
    <property type="match status" value="1"/>
</dbReference>
<dbReference type="SMART" id="SM00220">
    <property type="entry name" value="S_TKc"/>
    <property type="match status" value="1"/>
</dbReference>
<dbReference type="Proteomes" id="UP000064967">
    <property type="component" value="Chromosome"/>
</dbReference>
<evidence type="ECO:0000256" key="1">
    <source>
        <dbReference type="ARBA" id="ARBA00022679"/>
    </source>
</evidence>
<dbReference type="RefSeq" id="WP_169927558.1">
    <property type="nucleotide sequence ID" value="NZ_CP012333.1"/>
</dbReference>
<dbReference type="PANTHER" id="PTHR43289">
    <property type="entry name" value="MITOGEN-ACTIVATED PROTEIN KINASE KINASE KINASE 20-RELATED"/>
    <property type="match status" value="1"/>
</dbReference>
<keyword evidence="8" id="KW-0723">Serine/threonine-protein kinase</keyword>
<keyword evidence="4" id="KW-0067">ATP-binding</keyword>
<protein>
    <submittedName>
        <fullName evidence="8">Serine/threonine protein kinase</fullName>
    </submittedName>
</protein>
<dbReference type="PROSITE" id="PS50011">
    <property type="entry name" value="PROTEIN_KINASE_DOM"/>
    <property type="match status" value="1"/>
</dbReference>
<sequence length="445" mass="46759">MVGRILGSRYRVVREIGTGGMGWVFEAEQLGLSRTVALKVLRNADARSLGRLRQEALTAGALRSPHVVAVFDFCAEPDEPPFLVMELLEGESLSSLLKRTRKLPPALAARIASHVLAGLDAAHQAGIVHRDVKPSNIWITRSLADDVVKLLDFGIVKSMQDDDAKGFATTVGSVLGTPSYVSPEQLRGMPVDARTDLHALGVVLHEMLTGRKPWVTETVALFKEILDRVPPHLSFLAPEVPTGLGDIVARALEKDPAARFQNAAEMLAALAPYAQGAGRSIPPPAPTRGMTAVMGPATQRVSNVPTTAPLEPPIVLPPPPRTPSFQPPPIASMTPAPAAVVPPSSPSGQVGRTLVSMPSYPPPRSSKPQVVSIPAAPPSTSRPARRSFAPFALGASLALAIVGVLGAVVHWLNARNATTAPDAAAAITTVTGAVRTAPDAAPRSR</sequence>
<evidence type="ECO:0000313" key="8">
    <source>
        <dbReference type="EMBL" id="AKU96730.1"/>
    </source>
</evidence>
<dbReference type="AlphaFoldDB" id="A0A0K1PT71"/>
<proteinExistence type="predicted"/>
<feature type="transmembrane region" description="Helical" evidence="6">
    <location>
        <begin position="388"/>
        <end position="412"/>
    </location>
</feature>
<evidence type="ECO:0000256" key="4">
    <source>
        <dbReference type="ARBA" id="ARBA00022840"/>
    </source>
</evidence>
<dbReference type="Pfam" id="PF00069">
    <property type="entry name" value="Pkinase"/>
    <property type="match status" value="1"/>
</dbReference>
<dbReference type="KEGG" id="llu:AKJ09_03394"/>
<keyword evidence="3 8" id="KW-0418">Kinase</keyword>
<evidence type="ECO:0000256" key="5">
    <source>
        <dbReference type="SAM" id="MobiDB-lite"/>
    </source>
</evidence>
<name>A0A0K1PT71_9BACT</name>
<keyword evidence="6" id="KW-0812">Transmembrane</keyword>
<dbReference type="SUPFAM" id="SSF56112">
    <property type="entry name" value="Protein kinase-like (PK-like)"/>
    <property type="match status" value="1"/>
</dbReference>
<dbReference type="EMBL" id="CP012333">
    <property type="protein sequence ID" value="AKU96730.1"/>
    <property type="molecule type" value="Genomic_DNA"/>
</dbReference>
<organism evidence="8 9">
    <name type="scientific">Labilithrix luteola</name>
    <dbReference type="NCBI Taxonomy" id="1391654"/>
    <lineage>
        <taxon>Bacteria</taxon>
        <taxon>Pseudomonadati</taxon>
        <taxon>Myxococcota</taxon>
        <taxon>Polyangia</taxon>
        <taxon>Polyangiales</taxon>
        <taxon>Labilitrichaceae</taxon>
        <taxon>Labilithrix</taxon>
    </lineage>
</organism>
<keyword evidence="1" id="KW-0808">Transferase</keyword>
<feature type="compositionally biased region" description="Low complexity" evidence="5">
    <location>
        <begin position="372"/>
        <end position="383"/>
    </location>
</feature>
<dbReference type="GO" id="GO:0004674">
    <property type="term" value="F:protein serine/threonine kinase activity"/>
    <property type="evidence" value="ECO:0007669"/>
    <property type="project" value="UniProtKB-KW"/>
</dbReference>
<dbReference type="CDD" id="cd14014">
    <property type="entry name" value="STKc_PknB_like"/>
    <property type="match status" value="1"/>
</dbReference>
<dbReference type="PATRIC" id="fig|1391654.3.peg.3435"/>
<evidence type="ECO:0000256" key="3">
    <source>
        <dbReference type="ARBA" id="ARBA00022777"/>
    </source>
</evidence>
<dbReference type="Gene3D" id="3.30.200.20">
    <property type="entry name" value="Phosphorylase Kinase, domain 1"/>
    <property type="match status" value="1"/>
</dbReference>
<keyword evidence="6" id="KW-0472">Membrane</keyword>
<gene>
    <name evidence="8" type="ORF">AKJ09_03394</name>
</gene>
<keyword evidence="2" id="KW-0547">Nucleotide-binding</keyword>
<evidence type="ECO:0000313" key="9">
    <source>
        <dbReference type="Proteomes" id="UP000064967"/>
    </source>
</evidence>
<feature type="region of interest" description="Disordered" evidence="5">
    <location>
        <begin position="306"/>
        <end position="383"/>
    </location>
</feature>
<feature type="compositionally biased region" description="Pro residues" evidence="5">
    <location>
        <begin position="310"/>
        <end position="330"/>
    </location>
</feature>
<evidence type="ECO:0000259" key="7">
    <source>
        <dbReference type="PROSITE" id="PS50011"/>
    </source>
</evidence>